<comment type="caution">
    <text evidence="8">The sequence shown here is derived from an EMBL/GenBank/DDBJ whole genome shotgun (WGS) entry which is preliminary data.</text>
</comment>
<evidence type="ECO:0000256" key="6">
    <source>
        <dbReference type="ARBA" id="ARBA00047942"/>
    </source>
</evidence>
<proteinExistence type="predicted"/>
<keyword evidence="8" id="KW-0378">Hydrolase</keyword>
<dbReference type="Gene3D" id="3.40.50.150">
    <property type="entry name" value="Vaccinia Virus protein VP39"/>
    <property type="match status" value="1"/>
</dbReference>
<evidence type="ECO:0000313" key="8">
    <source>
        <dbReference type="EMBL" id="OGE38458.1"/>
    </source>
</evidence>
<evidence type="ECO:0000256" key="2">
    <source>
        <dbReference type="ARBA" id="ARBA00022603"/>
    </source>
</evidence>
<dbReference type="EC" id="2.1.1.72" evidence="1"/>
<dbReference type="EMBL" id="MFDE01000020">
    <property type="protein sequence ID" value="OGE38458.1"/>
    <property type="molecule type" value="Genomic_DNA"/>
</dbReference>
<evidence type="ECO:0000259" key="7">
    <source>
        <dbReference type="Pfam" id="PF02384"/>
    </source>
</evidence>
<dbReference type="GO" id="GO:0009007">
    <property type="term" value="F:site-specific DNA-methyltransferase (adenine-specific) activity"/>
    <property type="evidence" value="ECO:0007669"/>
    <property type="project" value="UniProtKB-EC"/>
</dbReference>
<keyword evidence="2" id="KW-0489">Methyltransferase</keyword>
<evidence type="ECO:0000256" key="5">
    <source>
        <dbReference type="ARBA" id="ARBA00022747"/>
    </source>
</evidence>
<keyword evidence="8" id="KW-0540">Nuclease</keyword>
<dbReference type="PROSITE" id="PS00092">
    <property type="entry name" value="N6_MTASE"/>
    <property type="match status" value="1"/>
</dbReference>
<dbReference type="GO" id="GO:0003677">
    <property type="term" value="F:DNA binding"/>
    <property type="evidence" value="ECO:0007669"/>
    <property type="project" value="InterPro"/>
</dbReference>
<keyword evidence="3" id="KW-0808">Transferase</keyword>
<evidence type="ECO:0000256" key="4">
    <source>
        <dbReference type="ARBA" id="ARBA00022691"/>
    </source>
</evidence>
<name>A0A1F5KC51_9BACT</name>
<dbReference type="GO" id="GO:0032259">
    <property type="term" value="P:methylation"/>
    <property type="evidence" value="ECO:0007669"/>
    <property type="project" value="UniProtKB-KW"/>
</dbReference>
<keyword evidence="5" id="KW-0680">Restriction system</keyword>
<organism evidence="8 9">
    <name type="scientific">Candidatus Daviesbacteria bacterium RIFCSPHIGHO2_12_FULL_37_11</name>
    <dbReference type="NCBI Taxonomy" id="1797777"/>
    <lineage>
        <taxon>Bacteria</taxon>
        <taxon>Candidatus Daviesiibacteriota</taxon>
    </lineage>
</organism>
<dbReference type="AlphaFoldDB" id="A0A1F5KC51"/>
<sequence>MKTFFEAKQKFDKDFSTKNELTAFLPVNLEIGKKTKIKGVKNTPNEEYYKWQFFYGLIHSGLYQKDFIGSEVYFPKGNKNSAPIKFDGAIFDDAEWFETYKNWITKKDQRSLDWLRQHLIAVIEFKKEDGKDIETVYNQQLKPAIKESENDFVLGVLYDTERLFLFQKKQGKFIRLDESYNLKGENSSTKELSLHLPDEFRKIPSFEQLKKRIVDVKIDRSARTVNDLDVITGVFSTQVNQAISDILRTLDKISMLNQRGYEILLQLIALKIFDEKKNELLKYYIQEAENQDIHKLKFYIEQDERDFRTLNDDNVQTFIKRIQDLKAQAESTYKVILSNSTIDWKSEGHVAVVGSIVYNLQDYSFTRSSTTDLYQLIFYRFANAFTKSEKGQFLTPIPLINFLVDIVNPKITDTMADPTVGSGDFLSISYVKSDRKMDDKNIHGIDNDAQMVMLAQLNMLLNGDGNAKIEFSPGYGSITHKFDKDGKLVSLIPAKHKAGDWDNWDDYTELKKFDVVLTNPPFGEDRKFEPKTQKDKDIIEMYELWHAARNGGWIDLGLVFLENAYRILKENGRLGIVLSNSIASIDRWENARKWLMSKMRVVALFDLPSNVFADTGVNTTVIVAYKPTEKELKKLNENGYSIFVKDIQKVGYEVKTIKRVKHFVPIYKINDEKFEVETDKESRPLLDEEFSSTVQEFREWCLGQEKSLQDLFYKEK</sequence>
<dbReference type="GO" id="GO:0008170">
    <property type="term" value="F:N-methyltransferase activity"/>
    <property type="evidence" value="ECO:0007669"/>
    <property type="project" value="InterPro"/>
</dbReference>
<protein>
    <recommendedName>
        <fullName evidence="1">site-specific DNA-methyltransferase (adenine-specific)</fullName>
        <ecNumber evidence="1">2.1.1.72</ecNumber>
    </recommendedName>
</protein>
<dbReference type="InterPro" id="IPR029063">
    <property type="entry name" value="SAM-dependent_MTases_sf"/>
</dbReference>
<evidence type="ECO:0000256" key="3">
    <source>
        <dbReference type="ARBA" id="ARBA00022679"/>
    </source>
</evidence>
<dbReference type="PANTHER" id="PTHR42933:SF4">
    <property type="entry name" value="TYPE I RESTRICTION ENZYME ECOKI METHYLASE SUBUNIT"/>
    <property type="match status" value="1"/>
</dbReference>
<evidence type="ECO:0000313" key="9">
    <source>
        <dbReference type="Proteomes" id="UP000176527"/>
    </source>
</evidence>
<evidence type="ECO:0000256" key="1">
    <source>
        <dbReference type="ARBA" id="ARBA00011900"/>
    </source>
</evidence>
<comment type="catalytic activity">
    <reaction evidence="6">
        <text>a 2'-deoxyadenosine in DNA + S-adenosyl-L-methionine = an N(6)-methyl-2'-deoxyadenosine in DNA + S-adenosyl-L-homocysteine + H(+)</text>
        <dbReference type="Rhea" id="RHEA:15197"/>
        <dbReference type="Rhea" id="RHEA-COMP:12418"/>
        <dbReference type="Rhea" id="RHEA-COMP:12419"/>
        <dbReference type="ChEBI" id="CHEBI:15378"/>
        <dbReference type="ChEBI" id="CHEBI:57856"/>
        <dbReference type="ChEBI" id="CHEBI:59789"/>
        <dbReference type="ChEBI" id="CHEBI:90615"/>
        <dbReference type="ChEBI" id="CHEBI:90616"/>
        <dbReference type="EC" id="2.1.1.72"/>
    </reaction>
</comment>
<dbReference type="PRINTS" id="PR00507">
    <property type="entry name" value="N12N6MTFRASE"/>
</dbReference>
<dbReference type="GO" id="GO:0009307">
    <property type="term" value="P:DNA restriction-modification system"/>
    <property type="evidence" value="ECO:0007669"/>
    <property type="project" value="UniProtKB-KW"/>
</dbReference>
<dbReference type="InterPro" id="IPR051537">
    <property type="entry name" value="DNA_Adenine_Mtase"/>
</dbReference>
<accession>A0A1F5KC51</accession>
<gene>
    <name evidence="8" type="ORF">A3F00_00535</name>
</gene>
<keyword evidence="8" id="KW-0255">Endonuclease</keyword>
<feature type="domain" description="DNA methylase adenine-specific" evidence="7">
    <location>
        <begin position="371"/>
        <end position="649"/>
    </location>
</feature>
<dbReference type="PANTHER" id="PTHR42933">
    <property type="entry name" value="SLR6095 PROTEIN"/>
    <property type="match status" value="1"/>
</dbReference>
<dbReference type="GO" id="GO:0004519">
    <property type="term" value="F:endonuclease activity"/>
    <property type="evidence" value="ECO:0007669"/>
    <property type="project" value="UniProtKB-KW"/>
</dbReference>
<dbReference type="InterPro" id="IPR002052">
    <property type="entry name" value="DNA_methylase_N6_adenine_CS"/>
</dbReference>
<keyword evidence="4" id="KW-0949">S-adenosyl-L-methionine</keyword>
<dbReference type="Proteomes" id="UP000176527">
    <property type="component" value="Unassembled WGS sequence"/>
</dbReference>
<dbReference type="InterPro" id="IPR003356">
    <property type="entry name" value="DNA_methylase_A-5"/>
</dbReference>
<reference evidence="8 9" key="1">
    <citation type="journal article" date="2016" name="Nat. Commun.">
        <title>Thousands of microbial genomes shed light on interconnected biogeochemical processes in an aquifer system.</title>
        <authorList>
            <person name="Anantharaman K."/>
            <person name="Brown C.T."/>
            <person name="Hug L.A."/>
            <person name="Sharon I."/>
            <person name="Castelle C.J."/>
            <person name="Probst A.J."/>
            <person name="Thomas B.C."/>
            <person name="Singh A."/>
            <person name="Wilkins M.J."/>
            <person name="Karaoz U."/>
            <person name="Brodie E.L."/>
            <person name="Williams K.H."/>
            <person name="Hubbard S.S."/>
            <person name="Banfield J.F."/>
        </authorList>
    </citation>
    <scope>NUCLEOTIDE SEQUENCE [LARGE SCALE GENOMIC DNA]</scope>
</reference>
<dbReference type="Pfam" id="PF02384">
    <property type="entry name" value="N6_Mtase"/>
    <property type="match status" value="1"/>
</dbReference>
<dbReference type="SUPFAM" id="SSF53335">
    <property type="entry name" value="S-adenosyl-L-methionine-dependent methyltransferases"/>
    <property type="match status" value="1"/>
</dbReference>